<dbReference type="CDD" id="cd06558">
    <property type="entry name" value="crotonase-like"/>
    <property type="match status" value="1"/>
</dbReference>
<dbReference type="PROSITE" id="PS00166">
    <property type="entry name" value="ENOYL_COA_HYDRATASE"/>
    <property type="match status" value="1"/>
</dbReference>
<evidence type="ECO:0000256" key="1">
    <source>
        <dbReference type="ARBA" id="ARBA00005254"/>
    </source>
</evidence>
<keyword evidence="4" id="KW-1185">Reference proteome</keyword>
<gene>
    <name evidence="3" type="ORF">DESME_10100</name>
</gene>
<dbReference type="Pfam" id="PF00378">
    <property type="entry name" value="ECH_1"/>
    <property type="match status" value="1"/>
</dbReference>
<evidence type="ECO:0000256" key="2">
    <source>
        <dbReference type="RuleBase" id="RU003707"/>
    </source>
</evidence>
<evidence type="ECO:0000313" key="3">
    <source>
        <dbReference type="EMBL" id="AHF07342.1"/>
    </source>
</evidence>
<dbReference type="SUPFAM" id="SSF52096">
    <property type="entry name" value="ClpP/crotonase"/>
    <property type="match status" value="1"/>
</dbReference>
<dbReference type="InterPro" id="IPR018376">
    <property type="entry name" value="Enoyl-CoA_hyd/isom_CS"/>
</dbReference>
<protein>
    <submittedName>
        <fullName evidence="3">Enoyl-CoA hydratase</fullName>
    </submittedName>
</protein>
<dbReference type="HOGENOM" id="CLU_009834_7_2_9"/>
<dbReference type="STRING" id="871968.DESME_10100"/>
<dbReference type="AlphaFoldDB" id="W0E9B1"/>
<dbReference type="KEGG" id="dmt:DESME_10100"/>
<dbReference type="Proteomes" id="UP000010847">
    <property type="component" value="Chromosome"/>
</dbReference>
<dbReference type="EMBL" id="CP007032">
    <property type="protein sequence ID" value="AHF07342.1"/>
    <property type="molecule type" value="Genomic_DNA"/>
</dbReference>
<name>W0E9B1_9FIRM</name>
<evidence type="ECO:0000313" key="4">
    <source>
        <dbReference type="Proteomes" id="UP000010847"/>
    </source>
</evidence>
<reference evidence="3 4" key="1">
    <citation type="submission" date="2013-12" db="EMBL/GenBank/DDBJ databases">
        <authorList>
            <consortium name="DOE Joint Genome Institute"/>
            <person name="Smidt H."/>
            <person name="Huntemann M."/>
            <person name="Han J."/>
            <person name="Chen A."/>
            <person name="Kyrpides N."/>
            <person name="Mavromatis K."/>
            <person name="Markowitz V."/>
            <person name="Palaniappan K."/>
            <person name="Ivanova N."/>
            <person name="Schaumberg A."/>
            <person name="Pati A."/>
            <person name="Liolios K."/>
            <person name="Nordberg H.P."/>
            <person name="Cantor M.N."/>
            <person name="Hua S.X."/>
            <person name="Woyke T."/>
        </authorList>
    </citation>
    <scope>NUCLEOTIDE SEQUENCE [LARGE SCALE GENOMIC DNA]</scope>
    <source>
        <strain evidence="4">DSM 15288</strain>
    </source>
</reference>
<dbReference type="InterPro" id="IPR001753">
    <property type="entry name" value="Enoyl-CoA_hydra/iso"/>
</dbReference>
<dbReference type="PANTHER" id="PTHR43802:SF1">
    <property type="entry name" value="IP11341P-RELATED"/>
    <property type="match status" value="1"/>
</dbReference>
<dbReference type="GO" id="GO:0003824">
    <property type="term" value="F:catalytic activity"/>
    <property type="evidence" value="ECO:0007669"/>
    <property type="project" value="InterPro"/>
</dbReference>
<accession>W0E9B1</accession>
<dbReference type="RefSeq" id="WP_025248752.1">
    <property type="nucleotide sequence ID" value="NZ_CP007032.1"/>
</dbReference>
<organism evidence="3 4">
    <name type="scientific">Desulfitobacterium metallireducens DSM 15288</name>
    <dbReference type="NCBI Taxonomy" id="871968"/>
    <lineage>
        <taxon>Bacteria</taxon>
        <taxon>Bacillati</taxon>
        <taxon>Bacillota</taxon>
        <taxon>Clostridia</taxon>
        <taxon>Eubacteriales</taxon>
        <taxon>Desulfitobacteriaceae</taxon>
        <taxon>Desulfitobacterium</taxon>
    </lineage>
</organism>
<dbReference type="Gene3D" id="3.90.226.10">
    <property type="entry name" value="2-enoyl-CoA Hydratase, Chain A, domain 1"/>
    <property type="match status" value="1"/>
</dbReference>
<dbReference type="InterPro" id="IPR029045">
    <property type="entry name" value="ClpP/crotonase-like_dom_sf"/>
</dbReference>
<dbReference type="eggNOG" id="COG1024">
    <property type="taxonomic scope" value="Bacteria"/>
</dbReference>
<dbReference type="PANTHER" id="PTHR43802">
    <property type="entry name" value="ENOYL-COA HYDRATASE"/>
    <property type="match status" value="1"/>
</dbReference>
<proteinExistence type="inferred from homology"/>
<sequence>MMEDIYVNKRNDGIAFLVINKPQRKNAISGPMMDLLSDALLKLDADDEVRVIILKGEGDNFSAGGDLKQGGPEGLSVEQGRKLLKKYIRTIQTLQQIGKPVIAMVDGWAVGGAMSMALACDIIYVSERVKFTSNFLKVGIIPEMGVMMFLPQLIGPYRAKELWFTGRVVGAEEAYKMGFANKILPAEELEEGTIAFAQEIATVSAMSVQITKGITNSTMNPMLNLVMDAESTASPFCTQTAEYKEIIAKFTKK</sequence>
<dbReference type="OrthoDB" id="9775794at2"/>
<comment type="similarity">
    <text evidence="1 2">Belongs to the enoyl-CoA hydratase/isomerase family.</text>
</comment>